<evidence type="ECO:0000313" key="5">
    <source>
        <dbReference type="Proteomes" id="UP000031668"/>
    </source>
</evidence>
<dbReference type="PANTHER" id="PTHR13768">
    <property type="entry name" value="SOLUBLE NSF ATTACHMENT PROTEIN SNAP"/>
    <property type="match status" value="1"/>
</dbReference>
<dbReference type="GO" id="GO:0006886">
    <property type="term" value="P:intracellular protein transport"/>
    <property type="evidence" value="ECO:0007669"/>
    <property type="project" value="InterPro"/>
</dbReference>
<evidence type="ECO:0000256" key="3">
    <source>
        <dbReference type="ARBA" id="ARBA00022927"/>
    </source>
</evidence>
<dbReference type="InterPro" id="IPR011990">
    <property type="entry name" value="TPR-like_helical_dom_sf"/>
</dbReference>
<keyword evidence="3" id="KW-0653">Protein transport</keyword>
<protein>
    <submittedName>
        <fullName evidence="4">Beta-soluble NSF attachment protein</fullName>
    </submittedName>
</protein>
<organism evidence="4 5">
    <name type="scientific">Thelohanellus kitauei</name>
    <name type="common">Myxosporean</name>
    <dbReference type="NCBI Taxonomy" id="669202"/>
    <lineage>
        <taxon>Eukaryota</taxon>
        <taxon>Metazoa</taxon>
        <taxon>Cnidaria</taxon>
        <taxon>Myxozoa</taxon>
        <taxon>Myxosporea</taxon>
        <taxon>Bivalvulida</taxon>
        <taxon>Platysporina</taxon>
        <taxon>Myxobolidae</taxon>
        <taxon>Thelohanellus</taxon>
    </lineage>
</organism>
<dbReference type="GO" id="GO:0019905">
    <property type="term" value="F:syntaxin binding"/>
    <property type="evidence" value="ECO:0007669"/>
    <property type="project" value="TreeGrafter"/>
</dbReference>
<sequence length="246" mass="28327">MESKNEHNVDAGKTYSVAARVAQKYIKSKIQTIENYARAGSCYSRINITKALYFYREAFKIVIKNNDLIRVKEYSEEITKIFCNEGLDPQSVVEFYDDVSESYPMDSFIILYKYRVAEASYKEKNYKRALRLFEEIAINDSDMSVDNDLKITCFFKASLIAIVKNPTGAHDKNNGYGKTCKEFSQSAEYSFLNKILDSVESQNIDMFDNEVKNFIGVEPIDDFVKLLLDEIKKSLESQTKHAPTFT</sequence>
<accession>A0A0C2MK52</accession>
<keyword evidence="5" id="KW-1185">Reference proteome</keyword>
<dbReference type="AlphaFoldDB" id="A0A0C2MK52"/>
<evidence type="ECO:0000256" key="2">
    <source>
        <dbReference type="ARBA" id="ARBA00022448"/>
    </source>
</evidence>
<dbReference type="GO" id="GO:0035494">
    <property type="term" value="P:SNARE complex disassembly"/>
    <property type="evidence" value="ECO:0007669"/>
    <property type="project" value="TreeGrafter"/>
</dbReference>
<dbReference type="Gene3D" id="1.25.40.10">
    <property type="entry name" value="Tetratricopeptide repeat domain"/>
    <property type="match status" value="1"/>
</dbReference>
<keyword evidence="2" id="KW-0813">Transport</keyword>
<reference evidence="4 5" key="1">
    <citation type="journal article" date="2014" name="Genome Biol. Evol.">
        <title>The genome of the myxosporean Thelohanellus kitauei shows adaptations to nutrient acquisition within its fish host.</title>
        <authorList>
            <person name="Yang Y."/>
            <person name="Xiong J."/>
            <person name="Zhou Z."/>
            <person name="Huo F."/>
            <person name="Miao W."/>
            <person name="Ran C."/>
            <person name="Liu Y."/>
            <person name="Zhang J."/>
            <person name="Feng J."/>
            <person name="Wang M."/>
            <person name="Wang M."/>
            <person name="Wang L."/>
            <person name="Yao B."/>
        </authorList>
    </citation>
    <scope>NUCLEOTIDE SEQUENCE [LARGE SCALE GENOMIC DNA]</scope>
    <source>
        <strain evidence="4">Wuqing</strain>
    </source>
</reference>
<dbReference type="EMBL" id="JWZT01005158">
    <property type="protein sequence ID" value="KII61996.1"/>
    <property type="molecule type" value="Genomic_DNA"/>
</dbReference>
<dbReference type="GO" id="GO:0031201">
    <property type="term" value="C:SNARE complex"/>
    <property type="evidence" value="ECO:0007669"/>
    <property type="project" value="TreeGrafter"/>
</dbReference>
<dbReference type="OrthoDB" id="9984275at2759"/>
<dbReference type="Pfam" id="PF14938">
    <property type="entry name" value="SNAP"/>
    <property type="match status" value="1"/>
</dbReference>
<evidence type="ECO:0000313" key="4">
    <source>
        <dbReference type="EMBL" id="KII61996.1"/>
    </source>
</evidence>
<gene>
    <name evidence="4" type="ORF">RF11_14154</name>
</gene>
<dbReference type="Proteomes" id="UP000031668">
    <property type="component" value="Unassembled WGS sequence"/>
</dbReference>
<name>A0A0C2MK52_THEKT</name>
<comment type="similarity">
    <text evidence="1">Belongs to the SNAP family.</text>
</comment>
<dbReference type="PANTHER" id="PTHR13768:SF8">
    <property type="entry name" value="ALPHA-SOLUBLE NSF ATTACHMENT PROTEIN"/>
    <property type="match status" value="1"/>
</dbReference>
<dbReference type="GO" id="GO:0005483">
    <property type="term" value="F:soluble NSF attachment protein activity"/>
    <property type="evidence" value="ECO:0007669"/>
    <property type="project" value="TreeGrafter"/>
</dbReference>
<comment type="caution">
    <text evidence="4">The sequence shown here is derived from an EMBL/GenBank/DDBJ whole genome shotgun (WGS) entry which is preliminary data.</text>
</comment>
<dbReference type="GO" id="GO:0005774">
    <property type="term" value="C:vacuolar membrane"/>
    <property type="evidence" value="ECO:0007669"/>
    <property type="project" value="TreeGrafter"/>
</dbReference>
<proteinExistence type="inferred from homology"/>
<dbReference type="InterPro" id="IPR000744">
    <property type="entry name" value="NSF_attach"/>
</dbReference>
<dbReference type="SUPFAM" id="SSF48452">
    <property type="entry name" value="TPR-like"/>
    <property type="match status" value="1"/>
</dbReference>
<evidence type="ECO:0000256" key="1">
    <source>
        <dbReference type="ARBA" id="ARBA00010050"/>
    </source>
</evidence>